<keyword evidence="3" id="KW-1185">Reference proteome</keyword>
<dbReference type="AlphaFoldDB" id="D1B8R1"/>
<dbReference type="eggNOG" id="COG0590">
    <property type="taxonomic scope" value="Bacteria"/>
</dbReference>
<accession>D1B8R1</accession>
<dbReference type="EMBL" id="CP001818">
    <property type="protein sequence ID" value="ACZ18664.1"/>
    <property type="molecule type" value="Genomic_DNA"/>
</dbReference>
<dbReference type="SUPFAM" id="SSF53927">
    <property type="entry name" value="Cytidine deaminase-like"/>
    <property type="match status" value="1"/>
</dbReference>
<dbReference type="EnsemblBacteria" id="ACZ18664">
    <property type="protein sequence ID" value="ACZ18664"/>
    <property type="gene ID" value="Taci_0427"/>
</dbReference>
<sequence length="186" mass="21338">MKFRTPSTIKPEEIHKMLDVVEGRILPLTEEFVRKGHNLFGGAVLDPVTLEPIVVGSNRRSDNPVFHGEVETLLRFYQLKDRPKAEDLVFLATHEPCCMCFSALAWCGFKEAWYLFDYTETDKDFNMPDDLIMLRELFGSQDIRRNNSYLNLYSVKEAAKLSSDAEALMARIEALKSKYKALPVVL</sequence>
<dbReference type="HOGENOM" id="CLU_107695_0_0_0"/>
<evidence type="ECO:0000313" key="2">
    <source>
        <dbReference type="EMBL" id="ACZ18664.1"/>
    </source>
</evidence>
<evidence type="ECO:0000313" key="3">
    <source>
        <dbReference type="Proteomes" id="UP000002030"/>
    </source>
</evidence>
<dbReference type="OrthoDB" id="9802676at2"/>
<gene>
    <name evidence="2" type="ordered locus">Taci_0427</name>
</gene>
<dbReference type="InterPro" id="IPR002125">
    <property type="entry name" value="CMP_dCMP_dom"/>
</dbReference>
<dbReference type="STRING" id="525903.Taci_0427"/>
<dbReference type="Gene3D" id="3.40.140.10">
    <property type="entry name" value="Cytidine Deaminase, domain 2"/>
    <property type="match status" value="1"/>
</dbReference>
<proteinExistence type="predicted"/>
<name>D1B8R1_THEAS</name>
<dbReference type="Pfam" id="PF00383">
    <property type="entry name" value="dCMP_cyt_deam_1"/>
    <property type="match status" value="1"/>
</dbReference>
<feature type="domain" description="CMP/dCMP-type deaminase" evidence="1">
    <location>
        <begin position="40"/>
        <end position="114"/>
    </location>
</feature>
<dbReference type="GO" id="GO:0003824">
    <property type="term" value="F:catalytic activity"/>
    <property type="evidence" value="ECO:0007669"/>
    <property type="project" value="InterPro"/>
</dbReference>
<evidence type="ECO:0000259" key="1">
    <source>
        <dbReference type="Pfam" id="PF00383"/>
    </source>
</evidence>
<organism evidence="2 3">
    <name type="scientific">Thermanaerovibrio acidaminovorans (strain ATCC 49978 / DSM 6589 / Su883)</name>
    <name type="common">Selenomonas acidaminovorans</name>
    <dbReference type="NCBI Taxonomy" id="525903"/>
    <lineage>
        <taxon>Bacteria</taxon>
        <taxon>Thermotogati</taxon>
        <taxon>Synergistota</taxon>
        <taxon>Synergistia</taxon>
        <taxon>Synergistales</taxon>
        <taxon>Synergistaceae</taxon>
        <taxon>Thermanaerovibrio</taxon>
    </lineage>
</organism>
<dbReference type="KEGG" id="tai:Taci_0427"/>
<protein>
    <submittedName>
        <fullName evidence="2">CMP/dCMP deaminase zinc-binding protein</fullName>
    </submittedName>
</protein>
<dbReference type="Proteomes" id="UP000002030">
    <property type="component" value="Chromosome"/>
</dbReference>
<reference evidence="2 3" key="1">
    <citation type="journal article" date="2009" name="Stand. Genomic Sci.">
        <title>Complete genome sequence of Thermanaerovibrio acidaminovorans type strain (Su883).</title>
        <authorList>
            <person name="Chovatia M."/>
            <person name="Sikorski J."/>
            <person name="Schroder M."/>
            <person name="Lapidus A."/>
            <person name="Nolan M."/>
            <person name="Tice H."/>
            <person name="Glavina Del Rio T."/>
            <person name="Copeland A."/>
            <person name="Cheng J.F."/>
            <person name="Lucas S."/>
            <person name="Chen F."/>
            <person name="Bruce D."/>
            <person name="Goodwin L."/>
            <person name="Pitluck S."/>
            <person name="Ivanova N."/>
            <person name="Mavromatis K."/>
            <person name="Ovchinnikova G."/>
            <person name="Pati A."/>
            <person name="Chen A."/>
            <person name="Palaniappan K."/>
            <person name="Land M."/>
            <person name="Hauser L."/>
            <person name="Chang Y.J."/>
            <person name="Jeffries C.D."/>
            <person name="Chain P."/>
            <person name="Saunders E."/>
            <person name="Detter J.C."/>
            <person name="Brettin T."/>
            <person name="Rohde M."/>
            <person name="Goker M."/>
            <person name="Spring S."/>
            <person name="Bristow J."/>
            <person name="Markowitz V."/>
            <person name="Hugenholtz P."/>
            <person name="Kyrpides N.C."/>
            <person name="Klenk H.P."/>
            <person name="Eisen J.A."/>
        </authorList>
    </citation>
    <scope>NUCLEOTIDE SEQUENCE [LARGE SCALE GENOMIC DNA]</scope>
    <source>
        <strain evidence="3">ATCC 49978 / DSM 6589 / Su883</strain>
    </source>
</reference>
<dbReference type="InterPro" id="IPR016193">
    <property type="entry name" value="Cytidine_deaminase-like"/>
</dbReference>